<dbReference type="RefSeq" id="WP_161816033.1">
    <property type="nucleotide sequence ID" value="NZ_BLJN01000009.1"/>
</dbReference>
<reference evidence="2" key="1">
    <citation type="submission" date="2020-01" db="EMBL/GenBank/DDBJ databases">
        <title>'Steroidobacter agaridevorans' sp. nov., agar-degrading bacteria isolated from rhizosphere soils.</title>
        <authorList>
            <person name="Ikenaga M."/>
            <person name="Kataoka M."/>
            <person name="Murouchi A."/>
            <person name="Katsuragi S."/>
            <person name="Sakai M."/>
        </authorList>
    </citation>
    <scope>NUCLEOTIDE SEQUENCE [LARGE SCALE GENOMIC DNA]</scope>
    <source>
        <strain evidence="2">YU21-B</strain>
    </source>
</reference>
<comment type="caution">
    <text evidence="1">The sequence shown here is derived from an EMBL/GenBank/DDBJ whole genome shotgun (WGS) entry which is preliminary data.</text>
</comment>
<dbReference type="InterPro" id="IPR036388">
    <property type="entry name" value="WH-like_DNA-bd_sf"/>
</dbReference>
<proteinExistence type="predicted"/>
<dbReference type="GO" id="GO:0005829">
    <property type="term" value="C:cytosol"/>
    <property type="evidence" value="ECO:0007669"/>
    <property type="project" value="TreeGrafter"/>
</dbReference>
<evidence type="ECO:0000313" key="1">
    <source>
        <dbReference type="EMBL" id="GFE84426.1"/>
    </source>
</evidence>
<dbReference type="NCBIfam" id="TIGR00738">
    <property type="entry name" value="rrf2_super"/>
    <property type="match status" value="1"/>
</dbReference>
<keyword evidence="2" id="KW-1185">Reference proteome</keyword>
<dbReference type="InterPro" id="IPR011991">
    <property type="entry name" value="ArsR-like_HTH"/>
</dbReference>
<dbReference type="SUPFAM" id="SSF46785">
    <property type="entry name" value="Winged helix' DNA-binding domain"/>
    <property type="match status" value="1"/>
</dbReference>
<dbReference type="CDD" id="cd00090">
    <property type="entry name" value="HTH_ARSR"/>
    <property type="match status" value="1"/>
</dbReference>
<dbReference type="Proteomes" id="UP000445000">
    <property type="component" value="Unassembled WGS sequence"/>
</dbReference>
<dbReference type="PANTHER" id="PTHR33221:SF2">
    <property type="entry name" value="TRANSCRIPTIONAL REGULATOR"/>
    <property type="match status" value="1"/>
</dbReference>
<dbReference type="EMBL" id="BLJN01000009">
    <property type="protein sequence ID" value="GFE84426.1"/>
    <property type="molecule type" value="Genomic_DNA"/>
</dbReference>
<dbReference type="NCBIfam" id="TIGR02944">
    <property type="entry name" value="suf_reg_Xantho"/>
    <property type="match status" value="1"/>
</dbReference>
<dbReference type="GO" id="GO:0003700">
    <property type="term" value="F:DNA-binding transcription factor activity"/>
    <property type="evidence" value="ECO:0007669"/>
    <property type="project" value="TreeGrafter"/>
</dbReference>
<dbReference type="InterPro" id="IPR036390">
    <property type="entry name" value="WH_DNA-bd_sf"/>
</dbReference>
<dbReference type="InterPro" id="IPR000944">
    <property type="entry name" value="Tscrpt_reg_Rrf2"/>
</dbReference>
<dbReference type="Gene3D" id="1.10.10.10">
    <property type="entry name" value="Winged helix-like DNA-binding domain superfamily/Winged helix DNA-binding domain"/>
    <property type="match status" value="1"/>
</dbReference>
<organism evidence="1 2">
    <name type="scientific">Steroidobacter agaridevorans</name>
    <dbReference type="NCBI Taxonomy" id="2695856"/>
    <lineage>
        <taxon>Bacteria</taxon>
        <taxon>Pseudomonadati</taxon>
        <taxon>Pseudomonadota</taxon>
        <taxon>Gammaproteobacteria</taxon>
        <taxon>Steroidobacterales</taxon>
        <taxon>Steroidobacteraceae</taxon>
        <taxon>Steroidobacter</taxon>
    </lineage>
</organism>
<dbReference type="PROSITE" id="PS01332">
    <property type="entry name" value="HTH_RRF2_1"/>
    <property type="match status" value="1"/>
</dbReference>
<sequence>MLRISKLTDYGTVILARLAGQPDRLWTATEVAEATHIGLPTVSKLLKKLQRSGLVISTRGSHGGYQLAQPPGEITAARILDALEGPFAITECSGSHSTCGLESKCAVGHTWQKVNAAIRRALTDISLAELAGTTHGVTTTTVPLTRLLRASHD</sequence>
<protein>
    <submittedName>
        <fullName evidence="1">Transcriptional regulator</fullName>
    </submittedName>
</protein>
<dbReference type="PROSITE" id="PS51197">
    <property type="entry name" value="HTH_RRF2_2"/>
    <property type="match status" value="1"/>
</dbReference>
<gene>
    <name evidence="1" type="ORF">GCM10011487_64260</name>
</gene>
<accession>A0A829YPL6</accession>
<dbReference type="Pfam" id="PF02082">
    <property type="entry name" value="Rrf2"/>
    <property type="match status" value="1"/>
</dbReference>
<dbReference type="AlphaFoldDB" id="A0A829YPL6"/>
<name>A0A829YPL6_9GAMM</name>
<dbReference type="PANTHER" id="PTHR33221">
    <property type="entry name" value="WINGED HELIX-TURN-HELIX TRANSCRIPTIONAL REGULATOR, RRF2 FAMILY"/>
    <property type="match status" value="1"/>
</dbReference>
<evidence type="ECO:0000313" key="2">
    <source>
        <dbReference type="Proteomes" id="UP000445000"/>
    </source>
</evidence>
<dbReference type="InterPro" id="IPR030489">
    <property type="entry name" value="TR_Rrf2-type_CS"/>
</dbReference>
<dbReference type="InterPro" id="IPR014290">
    <property type="entry name" value="SUF_FeS_clus_asmbl_reg"/>
</dbReference>